<feature type="region of interest" description="Disordered" evidence="1">
    <location>
        <begin position="1"/>
        <end position="24"/>
    </location>
</feature>
<feature type="compositionally biased region" description="Basic residues" evidence="1">
    <location>
        <begin position="1"/>
        <end position="17"/>
    </location>
</feature>
<organism evidence="2 3">
    <name type="scientific">Humicola insolens</name>
    <name type="common">Soft-rot fungus</name>
    <dbReference type="NCBI Taxonomy" id="85995"/>
    <lineage>
        <taxon>Eukaryota</taxon>
        <taxon>Fungi</taxon>
        <taxon>Dikarya</taxon>
        <taxon>Ascomycota</taxon>
        <taxon>Pezizomycotina</taxon>
        <taxon>Sordariomycetes</taxon>
        <taxon>Sordariomycetidae</taxon>
        <taxon>Sordariales</taxon>
        <taxon>Chaetomiaceae</taxon>
        <taxon>Mycothermus</taxon>
    </lineage>
</organism>
<name>A0ABR3V6E3_HUMIN</name>
<gene>
    <name evidence="2" type="ORF">VTJ49DRAFT_4221</name>
</gene>
<protein>
    <submittedName>
        <fullName evidence="2">Uncharacterized protein</fullName>
    </submittedName>
</protein>
<comment type="caution">
    <text evidence="2">The sequence shown here is derived from an EMBL/GenBank/DDBJ whole genome shotgun (WGS) entry which is preliminary data.</text>
</comment>
<keyword evidence="3" id="KW-1185">Reference proteome</keyword>
<dbReference type="EMBL" id="JAZGSY010000325">
    <property type="protein sequence ID" value="KAL1837137.1"/>
    <property type="molecule type" value="Genomic_DNA"/>
</dbReference>
<evidence type="ECO:0000313" key="3">
    <source>
        <dbReference type="Proteomes" id="UP001583172"/>
    </source>
</evidence>
<accession>A0ABR3V6E3</accession>
<sequence length="326" mass="36196">MFRPTKAYKHGSGHSSRHSTTNVSNKFSTRVQQDGVSAALPVSFLFVVNEFVVDYEPLGQGPPMTDQWCNIVPPLQSQAYLSEVPGTVFRYLNGVISPALDYRWYREAMGVQGHIVRVDADSQITGYPAPYRSNTVFACSALLPMIVTDGDASLGYSFLRRLCPCDSHYSSHSAWCYLHFGSNNNVSMVYSGAVGEPWVAGRDASWIPALVPSAYKNTNPSAPPSRGLSGHLSILLALMGFHGGPGRASHVFHERRWNHHQWEGSSRASNYLPKAGERPRGLFVQVCADNLVPGQPDDDQLNIPMKIWMDNLERLEYHTILVNERS</sequence>
<reference evidence="2 3" key="1">
    <citation type="journal article" date="2024" name="Commun. Biol.">
        <title>Comparative genomic analysis of thermophilic fungi reveals convergent evolutionary adaptations and gene losses.</title>
        <authorList>
            <person name="Steindorff A.S."/>
            <person name="Aguilar-Pontes M.V."/>
            <person name="Robinson A.J."/>
            <person name="Andreopoulos B."/>
            <person name="LaButti K."/>
            <person name="Kuo A."/>
            <person name="Mondo S."/>
            <person name="Riley R."/>
            <person name="Otillar R."/>
            <person name="Haridas S."/>
            <person name="Lipzen A."/>
            <person name="Grimwood J."/>
            <person name="Schmutz J."/>
            <person name="Clum A."/>
            <person name="Reid I.D."/>
            <person name="Moisan M.C."/>
            <person name="Butler G."/>
            <person name="Nguyen T.T.M."/>
            <person name="Dewar K."/>
            <person name="Conant G."/>
            <person name="Drula E."/>
            <person name="Henrissat B."/>
            <person name="Hansel C."/>
            <person name="Singer S."/>
            <person name="Hutchinson M.I."/>
            <person name="de Vries R.P."/>
            <person name="Natvig D.O."/>
            <person name="Powell A.J."/>
            <person name="Tsang A."/>
            <person name="Grigoriev I.V."/>
        </authorList>
    </citation>
    <scope>NUCLEOTIDE SEQUENCE [LARGE SCALE GENOMIC DNA]</scope>
    <source>
        <strain evidence="2 3">CBS 620.91</strain>
    </source>
</reference>
<evidence type="ECO:0000256" key="1">
    <source>
        <dbReference type="SAM" id="MobiDB-lite"/>
    </source>
</evidence>
<evidence type="ECO:0000313" key="2">
    <source>
        <dbReference type="EMBL" id="KAL1837137.1"/>
    </source>
</evidence>
<proteinExistence type="predicted"/>
<dbReference type="Proteomes" id="UP001583172">
    <property type="component" value="Unassembled WGS sequence"/>
</dbReference>